<dbReference type="Pfam" id="PF17874">
    <property type="entry name" value="TPR_MalT"/>
    <property type="match status" value="1"/>
</dbReference>
<dbReference type="CDD" id="cd06170">
    <property type="entry name" value="LuxR_C_like"/>
    <property type="match status" value="1"/>
</dbReference>
<dbReference type="GO" id="GO:0006355">
    <property type="term" value="P:regulation of DNA-templated transcription"/>
    <property type="evidence" value="ECO:0007669"/>
    <property type="project" value="InterPro"/>
</dbReference>
<dbReference type="PROSITE" id="PS00622">
    <property type="entry name" value="HTH_LUXR_1"/>
    <property type="match status" value="1"/>
</dbReference>
<dbReference type="Pfam" id="PF25873">
    <property type="entry name" value="WHD_MalT"/>
    <property type="match status" value="1"/>
</dbReference>
<dbReference type="SMART" id="SM00421">
    <property type="entry name" value="HTH_LUXR"/>
    <property type="match status" value="1"/>
</dbReference>
<keyword evidence="2" id="KW-0238">DNA-binding</keyword>
<dbReference type="InterPro" id="IPR000792">
    <property type="entry name" value="Tscrpt_reg_LuxR_C"/>
</dbReference>
<dbReference type="PANTHER" id="PTHR44688">
    <property type="entry name" value="DNA-BINDING TRANSCRIPTIONAL ACTIVATOR DEVR_DOSR"/>
    <property type="match status" value="1"/>
</dbReference>
<sequence length="957" mass="103381">MTEIRGKRCGRILKKGSGKDERPFRRYEANTRHVGESRWETQGLHEGVSEARLMENLSALRTDPGVFPSTKLRAPRLPNRLYPLGELYELVERALDKNSLILAAPAGCGKTSLVAAWERHARQSEDGTPTSVSWVRLDADDSDYARFCSLLLAGLEAFVPDVRQQFCEVLGDGGPDAVPGALVVAIERAGLPAACGRNVLVLDNFEAASNGPVDRLVSYLIAYMPAGYKLVVCSQEAPSLSAASPVPDFDDMAALVTAEQLVLDDKAAAGFLRSSLGEEAGVPESILGSAVRAAGGRLPALNVAARCLAEARPRMDEVPDSAACGRLSLLDELLAALSERERDLLVKTSFLDLVSPPLCDDVLEAEGCDGVLASIAAKTGVLVTVDGKRRWYKAQSPWPHYLQSKFRKLDRAEVRGLCKRASAYLKNHNHVGQAIDCLCKAALWDELEDLVGEHHLSLMFDNRFDVFGEVLSKLPRHVLESSPKLSIAQAWVLAKAGSVEESVRFVKMSESLTDADSPDASQLKAERLAVLSLCCGHSGDIRAGKDMVAELLSCGQGDPGVLASLVYNAAGCIVAREKEPARVVDYLENCLEVAAGQGNRPACSVLCYFAARQRIDAGDLRSAEKTAWRARDGLGFSSMDELEVLPEVIEATVMRKRGEFARAEEAYSRCLGSLGPSSGIEFFAEAGCGLALALRAQGRMGEAADTARSILQLCDRSHAERPRLIALVYLAMIEIDAGNIDQAADHVRALRGANPASADLIGDLIALALARFRFASGQVEEAGKSLDRLAGAFEESGRYGLLLSALVAKGMVLYAQGLQGPSSHAVLRALELARDTGEIEAFVNEGFSMTRLLGGMRERRLVGDGLDALAQRITQEIAELNIPEPAWRLERRDGSPLTAREREVCELLALGYSNRQIAESLCVSINTVDTHRKRIYLKLGVNNRKDLVEKIGAAGGR</sequence>
<evidence type="ECO:0000259" key="4">
    <source>
        <dbReference type="PROSITE" id="PS50043"/>
    </source>
</evidence>
<dbReference type="SUPFAM" id="SSF46894">
    <property type="entry name" value="C-terminal effector domain of the bipartite response regulators"/>
    <property type="match status" value="1"/>
</dbReference>
<dbReference type="InterPro" id="IPR059106">
    <property type="entry name" value="WHD_MalT"/>
</dbReference>
<dbReference type="PANTHER" id="PTHR44688:SF16">
    <property type="entry name" value="DNA-BINDING TRANSCRIPTIONAL ACTIVATOR DEVR_DOSR"/>
    <property type="match status" value="1"/>
</dbReference>
<comment type="caution">
    <text evidence="5">The sequence shown here is derived from an EMBL/GenBank/DDBJ whole genome shotgun (WGS) entry which is preliminary data.</text>
</comment>
<dbReference type="AlphaFoldDB" id="A0A423UIF2"/>
<dbReference type="SUPFAM" id="SSF52540">
    <property type="entry name" value="P-loop containing nucleoside triphosphate hydrolases"/>
    <property type="match status" value="1"/>
</dbReference>
<keyword evidence="1" id="KW-0805">Transcription regulation</keyword>
<dbReference type="InterPro" id="IPR036388">
    <property type="entry name" value="WH-like_DNA-bd_sf"/>
</dbReference>
<dbReference type="PROSITE" id="PS50043">
    <property type="entry name" value="HTH_LUXR_2"/>
    <property type="match status" value="1"/>
</dbReference>
<dbReference type="Gene3D" id="1.10.10.10">
    <property type="entry name" value="Winged helix-like DNA-binding domain superfamily/Winged helix DNA-binding domain"/>
    <property type="match status" value="1"/>
</dbReference>
<keyword evidence="3" id="KW-0804">Transcription</keyword>
<dbReference type="Pfam" id="PF00196">
    <property type="entry name" value="GerE"/>
    <property type="match status" value="1"/>
</dbReference>
<accession>A0A423UIF2</accession>
<evidence type="ECO:0000256" key="3">
    <source>
        <dbReference type="ARBA" id="ARBA00023163"/>
    </source>
</evidence>
<gene>
    <name evidence="5" type="ORF">DMP12_11025</name>
</gene>
<evidence type="ECO:0000256" key="1">
    <source>
        <dbReference type="ARBA" id="ARBA00023015"/>
    </source>
</evidence>
<evidence type="ECO:0000313" key="5">
    <source>
        <dbReference type="EMBL" id="ROT88755.1"/>
    </source>
</evidence>
<proteinExistence type="predicted"/>
<feature type="domain" description="HTH luxR-type" evidence="4">
    <location>
        <begin position="890"/>
        <end position="955"/>
    </location>
</feature>
<dbReference type="Gene3D" id="1.25.40.10">
    <property type="entry name" value="Tetratricopeptide repeat domain"/>
    <property type="match status" value="1"/>
</dbReference>
<evidence type="ECO:0000313" key="6">
    <source>
        <dbReference type="Proteomes" id="UP000285258"/>
    </source>
</evidence>
<reference evidence="6" key="1">
    <citation type="submission" date="2018-05" db="EMBL/GenBank/DDBJ databases">
        <title>Genome Sequencing of selected type strains of the family Eggerthellaceae.</title>
        <authorList>
            <person name="Danylec N."/>
            <person name="Stoll D.A."/>
            <person name="Doetsch A."/>
            <person name="Huch M."/>
        </authorList>
    </citation>
    <scope>NUCLEOTIDE SEQUENCE [LARGE SCALE GENOMIC DNA]</scope>
    <source>
        <strain evidence="6">DSM 27213</strain>
    </source>
</reference>
<organism evidence="5 6">
    <name type="scientific">Gordonibacter urolithinfaciens</name>
    <dbReference type="NCBI Taxonomy" id="1335613"/>
    <lineage>
        <taxon>Bacteria</taxon>
        <taxon>Bacillati</taxon>
        <taxon>Actinomycetota</taxon>
        <taxon>Coriobacteriia</taxon>
        <taxon>Eggerthellales</taxon>
        <taxon>Eggerthellaceae</taxon>
        <taxon>Gordonibacter</taxon>
    </lineage>
</organism>
<dbReference type="EMBL" id="QIBW01000014">
    <property type="protein sequence ID" value="ROT88755.1"/>
    <property type="molecule type" value="Genomic_DNA"/>
</dbReference>
<dbReference type="PRINTS" id="PR00038">
    <property type="entry name" value="HTHLUXR"/>
</dbReference>
<dbReference type="InterPro" id="IPR041617">
    <property type="entry name" value="TPR_MalT"/>
</dbReference>
<name>A0A423UIF2_9ACTN</name>
<dbReference type="GO" id="GO:0003677">
    <property type="term" value="F:DNA binding"/>
    <property type="evidence" value="ECO:0007669"/>
    <property type="project" value="UniProtKB-KW"/>
</dbReference>
<dbReference type="Proteomes" id="UP000285258">
    <property type="component" value="Unassembled WGS sequence"/>
</dbReference>
<evidence type="ECO:0000256" key="2">
    <source>
        <dbReference type="ARBA" id="ARBA00023125"/>
    </source>
</evidence>
<protein>
    <recommendedName>
        <fullName evidence="4">HTH luxR-type domain-containing protein</fullName>
    </recommendedName>
</protein>
<dbReference type="InterPro" id="IPR016032">
    <property type="entry name" value="Sig_transdc_resp-reg_C-effctor"/>
</dbReference>
<dbReference type="SUPFAM" id="SSF48452">
    <property type="entry name" value="TPR-like"/>
    <property type="match status" value="1"/>
</dbReference>
<dbReference type="InterPro" id="IPR011990">
    <property type="entry name" value="TPR-like_helical_dom_sf"/>
</dbReference>
<dbReference type="InterPro" id="IPR027417">
    <property type="entry name" value="P-loop_NTPase"/>
</dbReference>